<accession>A0AAD8LN11</accession>
<evidence type="ECO:0000313" key="2">
    <source>
        <dbReference type="EMBL" id="KAK1441731.1"/>
    </source>
</evidence>
<evidence type="ECO:0000313" key="3">
    <source>
        <dbReference type="Proteomes" id="UP001230268"/>
    </source>
</evidence>
<sequence length="146" mass="16780">MLSLRILACWMLAVIRTFKTQSLGSGSQDAATLSAYSLRLQPTGKLTFVSGAFPLGVTAKTYRISPLYAVPKKKPSKRRTRIRKTAWMKRYPLNWKRPMMLDIFDVAKYTDGTLTKARTTHQSWLNLPNTSLEGDHFLTREIRRSW</sequence>
<dbReference type="AlphaFoldDB" id="A0AAD8LN11"/>
<feature type="signal peptide" evidence="1">
    <location>
        <begin position="1"/>
        <end position="17"/>
    </location>
</feature>
<dbReference type="Proteomes" id="UP001230268">
    <property type="component" value="Unassembled WGS sequence"/>
</dbReference>
<feature type="chain" id="PRO_5042088131" evidence="1">
    <location>
        <begin position="18"/>
        <end position="146"/>
    </location>
</feature>
<dbReference type="EMBL" id="JAVEPI010000005">
    <property type="protein sequence ID" value="KAK1441731.1"/>
    <property type="molecule type" value="Genomic_DNA"/>
</dbReference>
<keyword evidence="1" id="KW-0732">Signal</keyword>
<comment type="caution">
    <text evidence="2">The sequence shown here is derived from an EMBL/GenBank/DDBJ whole genome shotgun (WGS) entry which is preliminary data.</text>
</comment>
<keyword evidence="3" id="KW-1185">Reference proteome</keyword>
<reference evidence="2" key="1">
    <citation type="submission" date="2023-08" db="EMBL/GenBank/DDBJ databases">
        <title>Draft sequence of the Babesia gibsoni genome.</title>
        <authorList>
            <person name="Yamagishi J.Y."/>
            <person name="Xuan X.X."/>
        </authorList>
    </citation>
    <scope>NUCLEOTIDE SEQUENCE</scope>
    <source>
        <strain evidence="2">Azabu</strain>
    </source>
</reference>
<organism evidence="2 3">
    <name type="scientific">Babesia gibsoni</name>
    <dbReference type="NCBI Taxonomy" id="33632"/>
    <lineage>
        <taxon>Eukaryota</taxon>
        <taxon>Sar</taxon>
        <taxon>Alveolata</taxon>
        <taxon>Apicomplexa</taxon>
        <taxon>Aconoidasida</taxon>
        <taxon>Piroplasmida</taxon>
        <taxon>Babesiidae</taxon>
        <taxon>Babesia</taxon>
    </lineage>
</organism>
<evidence type="ECO:0000256" key="1">
    <source>
        <dbReference type="SAM" id="SignalP"/>
    </source>
</evidence>
<gene>
    <name evidence="2" type="ORF">BgAZ_500630</name>
</gene>
<proteinExistence type="predicted"/>
<protein>
    <submittedName>
        <fullName evidence="2">Uncharacterized protein</fullName>
    </submittedName>
</protein>
<name>A0AAD8LN11_BABGI</name>